<dbReference type="GO" id="GO:0006265">
    <property type="term" value="P:DNA topological change"/>
    <property type="evidence" value="ECO:0007669"/>
    <property type="project" value="InterPro"/>
</dbReference>
<dbReference type="GO" id="GO:0003677">
    <property type="term" value="F:DNA binding"/>
    <property type="evidence" value="ECO:0007669"/>
    <property type="project" value="InterPro"/>
</dbReference>
<dbReference type="Gene3D" id="3.30.65.10">
    <property type="entry name" value="Bacterial Topoisomerase I, domain 1"/>
    <property type="match status" value="1"/>
</dbReference>
<dbReference type="SUPFAM" id="SSF57783">
    <property type="entry name" value="Zinc beta-ribbon"/>
    <property type="match status" value="1"/>
</dbReference>
<comment type="caution">
    <text evidence="1">The sequence shown here is derived from an EMBL/GenBank/DDBJ whole genome shotgun (WGS) entry which is preliminary data.</text>
</comment>
<accession>A0A0F9JHA5</accession>
<organism evidence="1">
    <name type="scientific">marine sediment metagenome</name>
    <dbReference type="NCBI Taxonomy" id="412755"/>
    <lineage>
        <taxon>unclassified sequences</taxon>
        <taxon>metagenomes</taxon>
        <taxon>ecological metagenomes</taxon>
    </lineage>
</organism>
<dbReference type="EMBL" id="LAZR01011427">
    <property type="protein sequence ID" value="KKM61741.1"/>
    <property type="molecule type" value="Genomic_DNA"/>
</dbReference>
<name>A0A0F9JHA5_9ZZZZ</name>
<reference evidence="1" key="1">
    <citation type="journal article" date="2015" name="Nature">
        <title>Complex archaea that bridge the gap between prokaryotes and eukaryotes.</title>
        <authorList>
            <person name="Spang A."/>
            <person name="Saw J.H."/>
            <person name="Jorgensen S.L."/>
            <person name="Zaremba-Niedzwiedzka K."/>
            <person name="Martijn J."/>
            <person name="Lind A.E."/>
            <person name="van Eijk R."/>
            <person name="Schleper C."/>
            <person name="Guy L."/>
            <person name="Ettema T.J."/>
        </authorList>
    </citation>
    <scope>NUCLEOTIDE SEQUENCE</scope>
</reference>
<gene>
    <name evidence="1" type="ORF">LCGC14_1528750</name>
</gene>
<dbReference type="Pfam" id="PF11672">
    <property type="entry name" value="DUF3268"/>
    <property type="match status" value="1"/>
</dbReference>
<dbReference type="InterPro" id="IPR021686">
    <property type="entry name" value="DUF3268"/>
</dbReference>
<dbReference type="GO" id="GO:0005694">
    <property type="term" value="C:chromosome"/>
    <property type="evidence" value="ECO:0007669"/>
    <property type="project" value="InterPro"/>
</dbReference>
<protein>
    <submittedName>
        <fullName evidence="1">Uncharacterized protein</fullName>
    </submittedName>
</protein>
<sequence length="109" mass="12460">MVRCYCGAEMTRRESRYGQFWGCSNYPDCDGVIGCHPNGSPLGTPANKETRQARIDAHDAFDNWWPAMKMTRRAAYEWLEENGPKGHIADMTLEECGELIEMLERDELA</sequence>
<dbReference type="GO" id="GO:0003916">
    <property type="term" value="F:DNA topoisomerase activity"/>
    <property type="evidence" value="ECO:0007669"/>
    <property type="project" value="InterPro"/>
</dbReference>
<evidence type="ECO:0000313" key="1">
    <source>
        <dbReference type="EMBL" id="KKM61741.1"/>
    </source>
</evidence>
<dbReference type="AlphaFoldDB" id="A0A0F9JHA5"/>
<proteinExistence type="predicted"/>